<evidence type="ECO:0000313" key="3">
    <source>
        <dbReference type="Proteomes" id="UP000613974"/>
    </source>
</evidence>
<evidence type="ECO:0000313" key="2">
    <source>
        <dbReference type="EMBL" id="GHI68430.1"/>
    </source>
</evidence>
<sequence>MAFLGGQHLPGGGGGVFGDGHRFLWNVWREVVRGARRTCGQVRRAVRESRTARTAQTARTPFGAAAARDGRFSGGGRGCASP</sequence>
<protein>
    <submittedName>
        <fullName evidence="2">Uncharacterized protein</fullName>
    </submittedName>
</protein>
<keyword evidence="3" id="KW-1185">Reference proteome</keyword>
<feature type="region of interest" description="Disordered" evidence="1">
    <location>
        <begin position="50"/>
        <end position="82"/>
    </location>
</feature>
<proteinExistence type="predicted"/>
<dbReference type="Proteomes" id="UP000613974">
    <property type="component" value="Unassembled WGS sequence"/>
</dbReference>
<evidence type="ECO:0000256" key="1">
    <source>
        <dbReference type="SAM" id="MobiDB-lite"/>
    </source>
</evidence>
<name>A0ABQ3SKP9_9ACTN</name>
<dbReference type="EMBL" id="BNEC01000003">
    <property type="protein sequence ID" value="GHI68430.1"/>
    <property type="molecule type" value="Genomic_DNA"/>
</dbReference>
<comment type="caution">
    <text evidence="2">The sequence shown here is derived from an EMBL/GenBank/DDBJ whole genome shotgun (WGS) entry which is preliminary data.</text>
</comment>
<accession>A0ABQ3SKP9</accession>
<reference evidence="3" key="1">
    <citation type="submission" date="2023-07" db="EMBL/GenBank/DDBJ databases">
        <title>Whole genome shotgun sequence of Streptomyces nojiriensis NBRC 13794.</title>
        <authorList>
            <person name="Komaki H."/>
            <person name="Tamura T."/>
        </authorList>
    </citation>
    <scope>NUCLEOTIDE SEQUENCE [LARGE SCALE GENOMIC DNA]</scope>
    <source>
        <strain evidence="3">NBRC 13794</strain>
    </source>
</reference>
<gene>
    <name evidence="2" type="ORF">Snoj_23480</name>
</gene>
<organism evidence="2 3">
    <name type="scientific">Streptomyces nojiriensis</name>
    <dbReference type="NCBI Taxonomy" id="66374"/>
    <lineage>
        <taxon>Bacteria</taxon>
        <taxon>Bacillati</taxon>
        <taxon>Actinomycetota</taxon>
        <taxon>Actinomycetes</taxon>
        <taxon>Kitasatosporales</taxon>
        <taxon>Streptomycetaceae</taxon>
        <taxon>Streptomyces</taxon>
    </lineage>
</organism>
<feature type="compositionally biased region" description="Gly residues" evidence="1">
    <location>
        <begin position="72"/>
        <end position="82"/>
    </location>
</feature>